<dbReference type="GO" id="GO:0030833">
    <property type="term" value="P:regulation of actin filament polymerization"/>
    <property type="evidence" value="ECO:0007669"/>
    <property type="project" value="TreeGrafter"/>
</dbReference>
<dbReference type="InterPro" id="IPR035717">
    <property type="entry name" value="Drebrin-like_SH3"/>
</dbReference>
<dbReference type="SUPFAM" id="SSF50044">
    <property type="entry name" value="SH3-domain"/>
    <property type="match status" value="1"/>
</dbReference>
<evidence type="ECO:0000313" key="13">
    <source>
        <dbReference type="EMBL" id="CAD5215323.1"/>
    </source>
</evidence>
<evidence type="ECO:0000313" key="16">
    <source>
        <dbReference type="WBParaSite" id="BXY_0281500.1"/>
    </source>
</evidence>
<protein>
    <submittedName>
        <fullName evidence="13">(pine wood nematode) hypothetical protein</fullName>
    </submittedName>
</protein>
<dbReference type="InterPro" id="IPR029006">
    <property type="entry name" value="ADF-H/Gelsolin-like_dom_sf"/>
</dbReference>
<evidence type="ECO:0000256" key="9">
    <source>
        <dbReference type="SAM" id="Coils"/>
    </source>
</evidence>
<reference evidence="13" key="2">
    <citation type="submission" date="2020-09" db="EMBL/GenBank/DDBJ databases">
        <authorList>
            <person name="Kikuchi T."/>
        </authorList>
    </citation>
    <scope>NUCLEOTIDE SEQUENCE</scope>
    <source>
        <strain evidence="13">Ka4C1</strain>
    </source>
</reference>
<dbReference type="OrthoDB" id="5971719at2759"/>
<organism evidence="14 16">
    <name type="scientific">Bursaphelenchus xylophilus</name>
    <name type="common">Pinewood nematode worm</name>
    <name type="synonym">Aphelenchoides xylophilus</name>
    <dbReference type="NCBI Taxonomy" id="6326"/>
    <lineage>
        <taxon>Eukaryota</taxon>
        <taxon>Metazoa</taxon>
        <taxon>Ecdysozoa</taxon>
        <taxon>Nematoda</taxon>
        <taxon>Chromadorea</taxon>
        <taxon>Rhabditida</taxon>
        <taxon>Tylenchina</taxon>
        <taxon>Tylenchomorpha</taxon>
        <taxon>Aphelenchoidea</taxon>
        <taxon>Aphelenchoididae</taxon>
        <taxon>Bursaphelenchus</taxon>
    </lineage>
</organism>
<dbReference type="PROSITE" id="PS51263">
    <property type="entry name" value="ADF_H"/>
    <property type="match status" value="1"/>
</dbReference>
<evidence type="ECO:0000313" key="15">
    <source>
        <dbReference type="Proteomes" id="UP000659654"/>
    </source>
</evidence>
<dbReference type="SMR" id="A0A1I7RQ24"/>
<reference evidence="16" key="1">
    <citation type="submission" date="2016-11" db="UniProtKB">
        <authorList>
            <consortium name="WormBaseParasite"/>
        </authorList>
    </citation>
    <scope>IDENTIFICATION</scope>
</reference>
<keyword evidence="4" id="KW-0963">Cytoplasm</keyword>
<evidence type="ECO:0000256" key="7">
    <source>
        <dbReference type="ARBA" id="ARBA00023212"/>
    </source>
</evidence>
<dbReference type="GO" id="GO:0030864">
    <property type="term" value="C:cortical actin cytoskeleton"/>
    <property type="evidence" value="ECO:0007669"/>
    <property type="project" value="TreeGrafter"/>
</dbReference>
<name>A0A1I7RQ24_BURXY</name>
<evidence type="ECO:0000256" key="3">
    <source>
        <dbReference type="ARBA" id="ARBA00022443"/>
    </source>
</evidence>
<gene>
    <name evidence="13" type="ORF">BXYJ_LOCUS3972</name>
</gene>
<evidence type="ECO:0000256" key="8">
    <source>
        <dbReference type="PROSITE-ProRule" id="PRU00192"/>
    </source>
</evidence>
<dbReference type="PANTHER" id="PTHR10829:SF25">
    <property type="entry name" value="DREBRIN-LIKE PROTEIN"/>
    <property type="match status" value="1"/>
</dbReference>
<evidence type="ECO:0000256" key="5">
    <source>
        <dbReference type="ARBA" id="ARBA00023054"/>
    </source>
</evidence>
<dbReference type="GO" id="GO:0005884">
    <property type="term" value="C:actin filament"/>
    <property type="evidence" value="ECO:0007669"/>
    <property type="project" value="TreeGrafter"/>
</dbReference>
<dbReference type="SUPFAM" id="SSF55753">
    <property type="entry name" value="Actin depolymerizing proteins"/>
    <property type="match status" value="1"/>
</dbReference>
<dbReference type="Gene3D" id="2.30.30.40">
    <property type="entry name" value="SH3 Domains"/>
    <property type="match status" value="1"/>
</dbReference>
<dbReference type="Pfam" id="PF00241">
    <property type="entry name" value="Cofilin_ADF"/>
    <property type="match status" value="1"/>
</dbReference>
<dbReference type="Proteomes" id="UP000582659">
    <property type="component" value="Unassembled WGS sequence"/>
</dbReference>
<keyword evidence="3 8" id="KW-0728">SH3 domain</keyword>
<dbReference type="Pfam" id="PF14604">
    <property type="entry name" value="SH3_9"/>
    <property type="match status" value="1"/>
</dbReference>
<dbReference type="FunFam" id="2.30.30.40:FF:000046">
    <property type="entry name" value="Drebrin-like protein isoform B"/>
    <property type="match status" value="1"/>
</dbReference>
<dbReference type="PANTHER" id="PTHR10829">
    <property type="entry name" value="CORTACTIN AND DREBRIN"/>
    <property type="match status" value="1"/>
</dbReference>
<dbReference type="EMBL" id="CAJFCV020000002">
    <property type="protein sequence ID" value="CAG9097029.1"/>
    <property type="molecule type" value="Genomic_DNA"/>
</dbReference>
<keyword evidence="7" id="KW-0206">Cytoskeleton</keyword>
<feature type="domain" description="ADF-H" evidence="12">
    <location>
        <begin position="1"/>
        <end position="129"/>
    </location>
</feature>
<feature type="domain" description="SH3" evidence="11">
    <location>
        <begin position="347"/>
        <end position="405"/>
    </location>
</feature>
<evidence type="ECO:0000256" key="4">
    <source>
        <dbReference type="ARBA" id="ARBA00022490"/>
    </source>
</evidence>
<evidence type="ECO:0000259" key="12">
    <source>
        <dbReference type="PROSITE" id="PS51263"/>
    </source>
</evidence>
<dbReference type="InterPro" id="IPR001452">
    <property type="entry name" value="SH3_domain"/>
</dbReference>
<comment type="subcellular location">
    <subcellularLocation>
        <location evidence="1">Cytoplasm</location>
        <location evidence="1">Cytoskeleton</location>
    </subcellularLocation>
</comment>
<dbReference type="GO" id="GO:0051015">
    <property type="term" value="F:actin filament binding"/>
    <property type="evidence" value="ECO:0007669"/>
    <property type="project" value="TreeGrafter"/>
</dbReference>
<dbReference type="CDD" id="cd11960">
    <property type="entry name" value="SH3_Abp1_eu"/>
    <property type="match status" value="1"/>
</dbReference>
<feature type="region of interest" description="Disordered" evidence="10">
    <location>
        <begin position="222"/>
        <end position="245"/>
    </location>
</feature>
<feature type="coiled-coil region" evidence="9">
    <location>
        <begin position="176"/>
        <end position="209"/>
    </location>
</feature>
<dbReference type="Proteomes" id="UP000659654">
    <property type="component" value="Unassembled WGS sequence"/>
</dbReference>
<sequence length="405" mass="45826">MTVNLLNNEASLLEAIESACNSDSSWSIFEYDGGSNILKVGGRGDSGLKQILAEFDTSIIQYGLVPVSVGGQRKVILIHWQGEGVPAIRLAQIASHLEEIKRLIKKVNLVIYARNQEDLEITSVCNQLQKLAMAPPPQLPAKPQPFVPQAASIDKVKQVRPEKEIELGEREKFWNELRAEEEERRKEELLKQEEQRKQYELERKLWEKELHQIHISAAARAAQEAAKDQPAPPPAPKPVKKHSLVSGRAQMFDEKVAELVRTTPKVLSKNKQFKFEVALQPKNPPPPVNSSANIDDTFIPLVFEDPSKPVAKVVPQPPEQKVEEVVEKIEEKEVQKIDEPPKISEQNSVLRALTLWDYQADDNTEISFDPNWILTDIEQLYDGWWRGRAPNGQVGLFPSNYVKLL</sequence>
<evidence type="ECO:0000259" key="11">
    <source>
        <dbReference type="PROSITE" id="PS50002"/>
    </source>
</evidence>
<dbReference type="PROSITE" id="PS50002">
    <property type="entry name" value="SH3"/>
    <property type="match status" value="1"/>
</dbReference>
<comment type="similarity">
    <text evidence="2">Belongs to the ABP1 family.</text>
</comment>
<dbReference type="Proteomes" id="UP000095284">
    <property type="component" value="Unplaced"/>
</dbReference>
<dbReference type="WBParaSite" id="BXY_0281500.1">
    <property type="protein sequence ID" value="BXY_0281500.1"/>
    <property type="gene ID" value="BXY_0281500"/>
</dbReference>
<dbReference type="AlphaFoldDB" id="A0A1I7RQ24"/>
<evidence type="ECO:0000256" key="10">
    <source>
        <dbReference type="SAM" id="MobiDB-lite"/>
    </source>
</evidence>
<dbReference type="InterPro" id="IPR002108">
    <property type="entry name" value="ADF-H"/>
</dbReference>
<evidence type="ECO:0000256" key="2">
    <source>
        <dbReference type="ARBA" id="ARBA00011039"/>
    </source>
</evidence>
<dbReference type="EMBL" id="CAJFDI010000002">
    <property type="protein sequence ID" value="CAD5215323.1"/>
    <property type="molecule type" value="Genomic_DNA"/>
</dbReference>
<proteinExistence type="inferred from homology"/>
<evidence type="ECO:0000256" key="6">
    <source>
        <dbReference type="ARBA" id="ARBA00023203"/>
    </source>
</evidence>
<evidence type="ECO:0000313" key="14">
    <source>
        <dbReference type="Proteomes" id="UP000095284"/>
    </source>
</evidence>
<evidence type="ECO:0000256" key="1">
    <source>
        <dbReference type="ARBA" id="ARBA00004245"/>
    </source>
</evidence>
<dbReference type="InterPro" id="IPR036028">
    <property type="entry name" value="SH3-like_dom_sf"/>
</dbReference>
<dbReference type="SMART" id="SM00326">
    <property type="entry name" value="SH3"/>
    <property type="match status" value="1"/>
</dbReference>
<accession>A0A1I7RQ24</accession>
<keyword evidence="6" id="KW-0009">Actin-binding</keyword>
<dbReference type="eggNOG" id="KOG3655">
    <property type="taxonomic scope" value="Eukaryota"/>
</dbReference>
<dbReference type="Gene3D" id="3.40.20.10">
    <property type="entry name" value="Severin"/>
    <property type="match status" value="1"/>
</dbReference>
<keyword evidence="5 9" id="KW-0175">Coiled coil</keyword>
<keyword evidence="15" id="KW-1185">Reference proteome</keyword>